<evidence type="ECO:0000256" key="4">
    <source>
        <dbReference type="ARBA" id="ARBA00022679"/>
    </source>
</evidence>
<dbReference type="CDD" id="cd03784">
    <property type="entry name" value="GT1_Gtf-like"/>
    <property type="match status" value="1"/>
</dbReference>
<reference evidence="14" key="1">
    <citation type="journal article" date="2006" name="Science">
        <title>Ancient noncoding elements conserved in the human genome.</title>
        <authorList>
            <person name="Venkatesh B."/>
            <person name="Kirkness E.F."/>
            <person name="Loh Y.H."/>
            <person name="Halpern A.L."/>
            <person name="Lee A.P."/>
            <person name="Johnson J."/>
            <person name="Dandona N."/>
            <person name="Viswanathan L.D."/>
            <person name="Tay A."/>
            <person name="Venter J.C."/>
            <person name="Strausberg R.L."/>
            <person name="Brenner S."/>
        </authorList>
    </citation>
    <scope>NUCLEOTIDE SEQUENCE [LARGE SCALE GENOMIC DNA]</scope>
</reference>
<dbReference type="FunFam" id="3.40.50.2000:FF:000066">
    <property type="entry name" value="UDP-glucuronosyltransferase 1-1"/>
    <property type="match status" value="1"/>
</dbReference>
<proteinExistence type="inferred from homology"/>
<dbReference type="Proteomes" id="UP000314986">
    <property type="component" value="Unassembled WGS sequence"/>
</dbReference>
<dbReference type="PANTHER" id="PTHR48043:SF161">
    <property type="entry name" value="UDP GLUCURONOSYLTRANSFERASE FAMILY 1 MEMBER A1"/>
    <property type="match status" value="1"/>
</dbReference>
<dbReference type="InterPro" id="IPR002213">
    <property type="entry name" value="UDP_glucos_trans"/>
</dbReference>
<dbReference type="PANTHER" id="PTHR48043">
    <property type="entry name" value="EG:EG0003.4 PROTEIN-RELATED"/>
    <property type="match status" value="1"/>
</dbReference>
<reference evidence="14" key="2">
    <citation type="journal article" date="2007" name="PLoS Biol.">
        <title>Survey sequencing and comparative analysis of the elephant shark (Callorhinchus milii) genome.</title>
        <authorList>
            <person name="Venkatesh B."/>
            <person name="Kirkness E.F."/>
            <person name="Loh Y.H."/>
            <person name="Halpern A.L."/>
            <person name="Lee A.P."/>
            <person name="Johnson J."/>
            <person name="Dandona N."/>
            <person name="Viswanathan L.D."/>
            <person name="Tay A."/>
            <person name="Venter J.C."/>
            <person name="Strausberg R.L."/>
            <person name="Brenner S."/>
        </authorList>
    </citation>
    <scope>NUCLEOTIDE SEQUENCE [LARGE SCALE GENOMIC DNA]</scope>
</reference>
<keyword evidence="4 11" id="KW-0808">Transferase</keyword>
<dbReference type="Ensembl" id="ENSCMIT00000019440.1">
    <property type="protein sequence ID" value="ENSCMIP00000019079.1"/>
    <property type="gene ID" value="ENSCMIG00000008939.1"/>
</dbReference>
<keyword evidence="6 12" id="KW-0732">Signal</keyword>
<keyword evidence="9 12" id="KW-0472">Membrane</keyword>
<dbReference type="GO" id="GO:0005789">
    <property type="term" value="C:endoplasmic reticulum membrane"/>
    <property type="evidence" value="ECO:0007669"/>
    <property type="project" value="UniProtKB-SubCell"/>
</dbReference>
<keyword evidence="3 11" id="KW-0328">Glycosyltransferase</keyword>
<keyword evidence="10" id="KW-0325">Glycoprotein</keyword>
<evidence type="ECO:0000256" key="8">
    <source>
        <dbReference type="ARBA" id="ARBA00022989"/>
    </source>
</evidence>
<dbReference type="Gene3D" id="3.40.50.2000">
    <property type="entry name" value="Glycogen Phosphorylase B"/>
    <property type="match status" value="2"/>
</dbReference>
<dbReference type="EC" id="2.4.1.17" evidence="12"/>
<dbReference type="Pfam" id="PF00201">
    <property type="entry name" value="UDPGT"/>
    <property type="match status" value="1"/>
</dbReference>
<keyword evidence="14" id="KW-1185">Reference proteome</keyword>
<accession>A0A4W3IDZ8</accession>
<comment type="similarity">
    <text evidence="2 11">Belongs to the UDP-glycosyltransferase family.</text>
</comment>
<dbReference type="SUPFAM" id="SSF53756">
    <property type="entry name" value="UDP-Glycosyltransferase/glycogen phosphorylase"/>
    <property type="match status" value="1"/>
</dbReference>
<evidence type="ECO:0000313" key="14">
    <source>
        <dbReference type="Proteomes" id="UP000314986"/>
    </source>
</evidence>
<feature type="chain" id="PRO_5021513077" description="UDP-glucuronosyltransferase" evidence="12">
    <location>
        <begin position="25"/>
        <end position="526"/>
    </location>
</feature>
<dbReference type="FunFam" id="3.40.50.2000:FF:000001">
    <property type="entry name" value="UDP-glucuronosyltransferase"/>
    <property type="match status" value="1"/>
</dbReference>
<evidence type="ECO:0000256" key="1">
    <source>
        <dbReference type="ARBA" id="ARBA00004389"/>
    </source>
</evidence>
<evidence type="ECO:0000256" key="10">
    <source>
        <dbReference type="ARBA" id="ARBA00023180"/>
    </source>
</evidence>
<protein>
    <recommendedName>
        <fullName evidence="12">UDP-glucuronosyltransferase</fullName>
        <ecNumber evidence="12">2.4.1.17</ecNumber>
    </recommendedName>
</protein>
<organism evidence="13 14">
    <name type="scientific">Callorhinchus milii</name>
    <name type="common">Ghost shark</name>
    <dbReference type="NCBI Taxonomy" id="7868"/>
    <lineage>
        <taxon>Eukaryota</taxon>
        <taxon>Metazoa</taxon>
        <taxon>Chordata</taxon>
        <taxon>Craniata</taxon>
        <taxon>Vertebrata</taxon>
        <taxon>Chondrichthyes</taxon>
        <taxon>Holocephali</taxon>
        <taxon>Chimaeriformes</taxon>
        <taxon>Callorhinchidae</taxon>
        <taxon>Callorhinchus</taxon>
    </lineage>
</organism>
<dbReference type="PROSITE" id="PS00375">
    <property type="entry name" value="UDPGT"/>
    <property type="match status" value="1"/>
</dbReference>
<evidence type="ECO:0000256" key="3">
    <source>
        <dbReference type="ARBA" id="ARBA00022676"/>
    </source>
</evidence>
<name>A0A4W3IDZ8_CALMI</name>
<dbReference type="GeneID" id="103176853"/>
<evidence type="ECO:0000256" key="5">
    <source>
        <dbReference type="ARBA" id="ARBA00022692"/>
    </source>
</evidence>
<evidence type="ECO:0000256" key="6">
    <source>
        <dbReference type="ARBA" id="ARBA00022729"/>
    </source>
</evidence>
<gene>
    <name evidence="13" type="primary">LOC103176853</name>
</gene>
<dbReference type="InterPro" id="IPR050271">
    <property type="entry name" value="UDP-glycosyltransferase"/>
</dbReference>
<feature type="transmembrane region" description="Helical" evidence="12">
    <location>
        <begin position="488"/>
        <end position="514"/>
    </location>
</feature>
<reference evidence="14" key="3">
    <citation type="journal article" date="2014" name="Nature">
        <title>Elephant shark genome provides unique insights into gnathostome evolution.</title>
        <authorList>
            <consortium name="International Elephant Shark Genome Sequencing Consortium"/>
            <person name="Venkatesh B."/>
            <person name="Lee A.P."/>
            <person name="Ravi V."/>
            <person name="Maurya A.K."/>
            <person name="Lian M.M."/>
            <person name="Swann J.B."/>
            <person name="Ohta Y."/>
            <person name="Flajnik M.F."/>
            <person name="Sutoh Y."/>
            <person name="Kasahara M."/>
            <person name="Hoon S."/>
            <person name="Gangu V."/>
            <person name="Roy S.W."/>
            <person name="Irimia M."/>
            <person name="Korzh V."/>
            <person name="Kondrychyn I."/>
            <person name="Lim Z.W."/>
            <person name="Tay B.H."/>
            <person name="Tohari S."/>
            <person name="Kong K.W."/>
            <person name="Ho S."/>
            <person name="Lorente-Galdos B."/>
            <person name="Quilez J."/>
            <person name="Marques-Bonet T."/>
            <person name="Raney B.J."/>
            <person name="Ingham P.W."/>
            <person name="Tay A."/>
            <person name="Hillier L.W."/>
            <person name="Minx P."/>
            <person name="Boehm T."/>
            <person name="Wilson R.K."/>
            <person name="Brenner S."/>
            <person name="Warren W.C."/>
        </authorList>
    </citation>
    <scope>NUCLEOTIDE SEQUENCE [LARGE SCALE GENOMIC DNA]</scope>
</reference>
<evidence type="ECO:0000256" key="7">
    <source>
        <dbReference type="ARBA" id="ARBA00022824"/>
    </source>
</evidence>
<dbReference type="AlphaFoldDB" id="A0A4W3IDZ8"/>
<dbReference type="InterPro" id="IPR035595">
    <property type="entry name" value="UDP_glycos_trans_CS"/>
</dbReference>
<keyword evidence="7" id="KW-0256">Endoplasmic reticulum</keyword>
<evidence type="ECO:0000313" key="13">
    <source>
        <dbReference type="Ensembl" id="ENSCMIP00000019079.1"/>
    </source>
</evidence>
<dbReference type="RefSeq" id="XP_007888839.1">
    <property type="nucleotide sequence ID" value="XM_007890648.2"/>
</dbReference>
<dbReference type="GeneTree" id="ENSGT00940000159677"/>
<dbReference type="InParanoid" id="A0A4W3IDZ8"/>
<dbReference type="OrthoDB" id="5835829at2759"/>
<reference evidence="13" key="4">
    <citation type="submission" date="2025-08" db="UniProtKB">
        <authorList>
            <consortium name="Ensembl"/>
        </authorList>
    </citation>
    <scope>IDENTIFICATION</scope>
</reference>
<sequence>MAISIRHLASVAVCLQCLRVPAQGGRLLVVPVDGSHWLSMRILVQELHARGHHIVVVFPENNLVIHRAPEYSSKTFRTAYSKQHVRDIYRSLIRFPFINGTFFERFSENLRLIQKFSDFFLITCEGLLRDSELLRELAEGEFDALFTDPFSPCGSIVAAHLSLPSVFLLRGVPCGLDYEAAQCPRPLSYVPRHFTGNADRMSFSQRVHNVLGLVMESVVCHVTYSRFDELAARFLQKEVTVKELLSRGAIWLLRFDFVFEYPRPLMPNMILVGGMNCKDRKPLPEELEEFMNSSGEYGAVIFSLGSMVSDVPIETADQIAEALGQIPQKVLWRHTGVKPSTLAPNTKLMKWMPQNDLLRHPKTRAFISHGGMHGIYEAICAGVPMVLVPLFADQLENVLRIKNQNAGILIDLKNMSSRDLVEALNTVINDTRYKENMMRLSSLHKDQPVKPLDLSVHWVEFVMKHKGAEHLRPAAHELNWIQYNCLDVIGFLLAIVLVSFYLMIKCCTVCYRCLGRTKKQEKKKSD</sequence>
<dbReference type="STRING" id="7868.ENSCMIP00000019079"/>
<comment type="subcellular location">
    <subcellularLocation>
        <location evidence="1">Endoplasmic reticulum membrane</location>
        <topology evidence="1">Single-pass membrane protein</topology>
    </subcellularLocation>
    <subcellularLocation>
        <location evidence="12">Membrane</location>
        <topology evidence="12">Single-pass membrane protein</topology>
    </subcellularLocation>
</comment>
<evidence type="ECO:0000256" key="9">
    <source>
        <dbReference type="ARBA" id="ARBA00023136"/>
    </source>
</evidence>
<keyword evidence="8 12" id="KW-1133">Transmembrane helix</keyword>
<evidence type="ECO:0000256" key="12">
    <source>
        <dbReference type="RuleBase" id="RU362059"/>
    </source>
</evidence>
<dbReference type="GO" id="GO:0015020">
    <property type="term" value="F:glucuronosyltransferase activity"/>
    <property type="evidence" value="ECO:0007669"/>
    <property type="project" value="UniProtKB-EC"/>
</dbReference>
<feature type="signal peptide" evidence="12">
    <location>
        <begin position="1"/>
        <end position="24"/>
    </location>
</feature>
<evidence type="ECO:0000256" key="2">
    <source>
        <dbReference type="ARBA" id="ARBA00009995"/>
    </source>
</evidence>
<keyword evidence="5 12" id="KW-0812">Transmembrane</keyword>
<reference evidence="13" key="5">
    <citation type="submission" date="2025-09" db="UniProtKB">
        <authorList>
            <consortium name="Ensembl"/>
        </authorList>
    </citation>
    <scope>IDENTIFICATION</scope>
</reference>
<dbReference type="KEGG" id="cmk:103176853"/>
<comment type="catalytic activity">
    <reaction evidence="12">
        <text>glucuronate acceptor + UDP-alpha-D-glucuronate = acceptor beta-D-glucuronoside + UDP + H(+)</text>
        <dbReference type="Rhea" id="RHEA:21032"/>
        <dbReference type="ChEBI" id="CHEBI:15378"/>
        <dbReference type="ChEBI" id="CHEBI:58052"/>
        <dbReference type="ChEBI" id="CHEBI:58223"/>
        <dbReference type="ChEBI" id="CHEBI:132367"/>
        <dbReference type="ChEBI" id="CHEBI:132368"/>
        <dbReference type="EC" id="2.4.1.17"/>
    </reaction>
</comment>
<evidence type="ECO:0000256" key="11">
    <source>
        <dbReference type="RuleBase" id="RU003718"/>
    </source>
</evidence>